<dbReference type="InterPro" id="IPR001034">
    <property type="entry name" value="DeoR_HTH"/>
</dbReference>
<dbReference type="Pfam" id="PF08220">
    <property type="entry name" value="HTH_DeoR"/>
    <property type="match status" value="1"/>
</dbReference>
<keyword evidence="5" id="KW-1185">Reference proteome</keyword>
<dbReference type="Proteomes" id="UP000244754">
    <property type="component" value="Chromosome"/>
</dbReference>
<dbReference type="OrthoDB" id="7688673at2"/>
<dbReference type="InterPro" id="IPR018356">
    <property type="entry name" value="Tscrpt_reg_HTH_DeoR_CS"/>
</dbReference>
<dbReference type="RefSeq" id="WP_108403300.1">
    <property type="nucleotide sequence ID" value="NZ_CP026948.1"/>
</dbReference>
<evidence type="ECO:0000313" key="5">
    <source>
        <dbReference type="Proteomes" id="UP000244754"/>
    </source>
</evidence>
<dbReference type="SMART" id="SM01134">
    <property type="entry name" value="DeoRC"/>
    <property type="match status" value="1"/>
</dbReference>
<dbReference type="GO" id="GO:0003700">
    <property type="term" value="F:DNA-binding transcription factor activity"/>
    <property type="evidence" value="ECO:0007669"/>
    <property type="project" value="InterPro"/>
</dbReference>
<dbReference type="AlphaFoldDB" id="A0A2S0WC13"/>
<keyword evidence="2" id="KW-0238">DNA-binding</keyword>
<dbReference type="PANTHER" id="PTHR30363">
    <property type="entry name" value="HTH-TYPE TRANSCRIPTIONAL REGULATOR SRLR-RELATED"/>
    <property type="match status" value="1"/>
</dbReference>
<reference evidence="5" key="1">
    <citation type="submission" date="2018-01" db="EMBL/GenBank/DDBJ databases">
        <authorList>
            <person name="Li J."/>
        </authorList>
    </citation>
    <scope>NUCLEOTIDE SEQUENCE [LARGE SCALE GENOMIC DNA]</scope>
    <source>
        <strain evidence="5">2184</strain>
    </source>
</reference>
<evidence type="ECO:0000256" key="3">
    <source>
        <dbReference type="ARBA" id="ARBA00023163"/>
    </source>
</evidence>
<dbReference type="SMART" id="SM00420">
    <property type="entry name" value="HTH_DEOR"/>
    <property type="match status" value="1"/>
</dbReference>
<dbReference type="Pfam" id="PF00455">
    <property type="entry name" value="DeoRC"/>
    <property type="match status" value="1"/>
</dbReference>
<dbReference type="InterPro" id="IPR050313">
    <property type="entry name" value="Carb_Metab_HTH_regulators"/>
</dbReference>
<keyword evidence="3" id="KW-0804">Transcription</keyword>
<dbReference type="PRINTS" id="PR00037">
    <property type="entry name" value="HTHLACR"/>
</dbReference>
<dbReference type="SUPFAM" id="SSF46785">
    <property type="entry name" value="Winged helix' DNA-binding domain"/>
    <property type="match status" value="1"/>
</dbReference>
<dbReference type="PROSITE" id="PS00894">
    <property type="entry name" value="HTH_DEOR_1"/>
    <property type="match status" value="1"/>
</dbReference>
<dbReference type="SUPFAM" id="SSF100950">
    <property type="entry name" value="NagB/RpiA/CoA transferase-like"/>
    <property type="match status" value="1"/>
</dbReference>
<name>A0A2S0WC13_9CORY</name>
<sequence>MNRAERLSRILDLVGESHSVTVDEVTSALGVSPATARRDFDALTQQGKVRRVHGGITANVVSFDMPLRQKRSHNHAQKEEVARYCLSLLRPGDAIGLTGGSTVGLIAEQLLPWASELARDAGPAAKPVLTVVTNAVDVAFFLSSAPAIRVVVTGGVLNHSSIELTGPLGHDTLGKISLDYAFLGVNGFDEQGPGTVDENEGATNRLMASRARQPMAVMDSSKLGRRSFYSLGGAETVGSVVVDASIRDAQIAELTARGYTVHVAHGRVYRPD</sequence>
<evidence type="ECO:0000256" key="2">
    <source>
        <dbReference type="ARBA" id="ARBA00023125"/>
    </source>
</evidence>
<dbReference type="KEGG" id="clia:C3E79_01400"/>
<organism evidence="4 5">
    <name type="scientific">Corynebacterium liangguodongii</name>
    <dbReference type="NCBI Taxonomy" id="2079535"/>
    <lineage>
        <taxon>Bacteria</taxon>
        <taxon>Bacillati</taxon>
        <taxon>Actinomycetota</taxon>
        <taxon>Actinomycetes</taxon>
        <taxon>Mycobacteriales</taxon>
        <taxon>Corynebacteriaceae</taxon>
        <taxon>Corynebacterium</taxon>
    </lineage>
</organism>
<keyword evidence="1" id="KW-0805">Transcription regulation</keyword>
<dbReference type="PROSITE" id="PS51000">
    <property type="entry name" value="HTH_DEOR_2"/>
    <property type="match status" value="1"/>
</dbReference>
<dbReference type="InterPro" id="IPR036388">
    <property type="entry name" value="WH-like_DNA-bd_sf"/>
</dbReference>
<evidence type="ECO:0000256" key="1">
    <source>
        <dbReference type="ARBA" id="ARBA00023015"/>
    </source>
</evidence>
<dbReference type="PANTHER" id="PTHR30363:SF44">
    <property type="entry name" value="AGA OPERON TRANSCRIPTIONAL REPRESSOR-RELATED"/>
    <property type="match status" value="1"/>
</dbReference>
<dbReference type="GO" id="GO:0003677">
    <property type="term" value="F:DNA binding"/>
    <property type="evidence" value="ECO:0007669"/>
    <property type="project" value="UniProtKB-KW"/>
</dbReference>
<protein>
    <submittedName>
        <fullName evidence="4">Alkaline phosphatase</fullName>
    </submittedName>
</protein>
<dbReference type="Gene3D" id="3.40.50.1360">
    <property type="match status" value="1"/>
</dbReference>
<gene>
    <name evidence="4" type="ORF">C3E79_01400</name>
</gene>
<dbReference type="InterPro" id="IPR036390">
    <property type="entry name" value="WH_DNA-bd_sf"/>
</dbReference>
<proteinExistence type="predicted"/>
<accession>A0A2S0WC13</accession>
<evidence type="ECO:0000313" key="4">
    <source>
        <dbReference type="EMBL" id="AWB83305.1"/>
    </source>
</evidence>
<dbReference type="InterPro" id="IPR037171">
    <property type="entry name" value="NagB/RpiA_transferase-like"/>
</dbReference>
<dbReference type="EMBL" id="CP026948">
    <property type="protein sequence ID" value="AWB83305.1"/>
    <property type="molecule type" value="Genomic_DNA"/>
</dbReference>
<dbReference type="InterPro" id="IPR014036">
    <property type="entry name" value="DeoR-like_C"/>
</dbReference>
<dbReference type="Gene3D" id="1.10.10.10">
    <property type="entry name" value="Winged helix-like DNA-binding domain superfamily/Winged helix DNA-binding domain"/>
    <property type="match status" value="1"/>
</dbReference>